<gene>
    <name evidence="3" type="ORF">PAT3040_00259</name>
</gene>
<evidence type="ECO:0000256" key="1">
    <source>
        <dbReference type="SAM" id="SignalP"/>
    </source>
</evidence>
<evidence type="ECO:0000259" key="2">
    <source>
        <dbReference type="PROSITE" id="PS51782"/>
    </source>
</evidence>
<dbReference type="PANTHER" id="PTHR33734">
    <property type="entry name" value="LYSM DOMAIN-CONTAINING GPI-ANCHORED PROTEIN 2"/>
    <property type="match status" value="1"/>
</dbReference>
<sequence length="192" mass="20685">MRKWVISLAVLALASSPSFVQAKSGQADAGISIYYGVKAGDTLYGISKRHYLTSDYVKVAKQNGLDPKAKLKVGARLKLKDPLVLDHYTVAKGDTLFAIAGKYFSQSNYIGILMQVNGLTGTTELKKGRTLSIPMPSGQRSYQVKEGDTLQSISAKYYKQSDYVAAIAKSNGIDGVSGTIKLGQSLLIPNPF</sequence>
<dbReference type="SMART" id="SM00257">
    <property type="entry name" value="LysM"/>
    <property type="match status" value="3"/>
</dbReference>
<dbReference type="Proteomes" id="UP000245202">
    <property type="component" value="Unassembled WGS sequence"/>
</dbReference>
<dbReference type="GO" id="GO:0008932">
    <property type="term" value="F:lytic endotransglycosylase activity"/>
    <property type="evidence" value="ECO:0007669"/>
    <property type="project" value="TreeGrafter"/>
</dbReference>
<feature type="domain" description="LysM" evidence="2">
    <location>
        <begin position="140"/>
        <end position="188"/>
    </location>
</feature>
<dbReference type="InterPro" id="IPR018392">
    <property type="entry name" value="LysM"/>
</dbReference>
<evidence type="ECO:0000313" key="3">
    <source>
        <dbReference type="EMBL" id="GBG05774.1"/>
    </source>
</evidence>
<evidence type="ECO:0000313" key="4">
    <source>
        <dbReference type="Proteomes" id="UP000245202"/>
    </source>
</evidence>
<feature type="signal peptide" evidence="1">
    <location>
        <begin position="1"/>
        <end position="22"/>
    </location>
</feature>
<dbReference type="PANTHER" id="PTHR33734:SF22">
    <property type="entry name" value="MEMBRANE-BOUND LYTIC MUREIN TRANSGLYCOSYLASE D"/>
    <property type="match status" value="1"/>
</dbReference>
<feature type="domain" description="LysM" evidence="2">
    <location>
        <begin position="86"/>
        <end position="133"/>
    </location>
</feature>
<keyword evidence="1" id="KW-0732">Signal</keyword>
<accession>A0A2R5EQU9</accession>
<reference evidence="3 4" key="1">
    <citation type="submission" date="2017-08" db="EMBL/GenBank/DDBJ databases">
        <title>Substantial Increase in Enzyme Production by Combined Drug-Resistance Mutations in Paenibacillus agaridevorans.</title>
        <authorList>
            <person name="Tanaka Y."/>
            <person name="Funane K."/>
            <person name="Hosaka T."/>
            <person name="Shiwa Y."/>
            <person name="Fujita N."/>
            <person name="Miyazaki T."/>
            <person name="Yoshikawa H."/>
            <person name="Murakami K."/>
            <person name="Kasahara K."/>
            <person name="Inaoka T."/>
            <person name="Hiraga Y."/>
            <person name="Ochi K."/>
        </authorList>
    </citation>
    <scope>NUCLEOTIDE SEQUENCE [LARGE SCALE GENOMIC DNA]</scope>
    <source>
        <strain evidence="3 4">T-3040</strain>
    </source>
</reference>
<dbReference type="PROSITE" id="PS51782">
    <property type="entry name" value="LYSM"/>
    <property type="match status" value="3"/>
</dbReference>
<dbReference type="Pfam" id="PF01476">
    <property type="entry name" value="LysM"/>
    <property type="match status" value="3"/>
</dbReference>
<dbReference type="Gene3D" id="3.10.350.10">
    <property type="entry name" value="LysM domain"/>
    <property type="match status" value="3"/>
</dbReference>
<keyword evidence="4" id="KW-1185">Reference proteome</keyword>
<dbReference type="SUPFAM" id="SSF54106">
    <property type="entry name" value="LysM domain"/>
    <property type="match status" value="3"/>
</dbReference>
<proteinExistence type="predicted"/>
<dbReference type="AlphaFoldDB" id="A0A2R5EQU9"/>
<name>A0A2R5EQU9_9BACL</name>
<feature type="domain" description="LysM" evidence="2">
    <location>
        <begin position="33"/>
        <end position="79"/>
    </location>
</feature>
<dbReference type="InterPro" id="IPR036779">
    <property type="entry name" value="LysM_dom_sf"/>
</dbReference>
<feature type="chain" id="PRO_5015312783" description="LysM domain-containing protein" evidence="1">
    <location>
        <begin position="23"/>
        <end position="192"/>
    </location>
</feature>
<dbReference type="CDD" id="cd00118">
    <property type="entry name" value="LysM"/>
    <property type="match status" value="3"/>
</dbReference>
<dbReference type="EMBL" id="BDQX01000022">
    <property type="protein sequence ID" value="GBG05774.1"/>
    <property type="molecule type" value="Genomic_DNA"/>
</dbReference>
<organism evidence="3 4">
    <name type="scientific">Paenibacillus agaridevorans</name>
    <dbReference type="NCBI Taxonomy" id="171404"/>
    <lineage>
        <taxon>Bacteria</taxon>
        <taxon>Bacillati</taxon>
        <taxon>Bacillota</taxon>
        <taxon>Bacilli</taxon>
        <taxon>Bacillales</taxon>
        <taxon>Paenibacillaceae</taxon>
        <taxon>Paenibacillus</taxon>
    </lineage>
</organism>
<comment type="caution">
    <text evidence="3">The sequence shown here is derived from an EMBL/GenBank/DDBJ whole genome shotgun (WGS) entry which is preliminary data.</text>
</comment>
<protein>
    <recommendedName>
        <fullName evidence="2">LysM domain-containing protein</fullName>
    </recommendedName>
</protein>